<protein>
    <recommendedName>
        <fullName evidence="9">Molybdopterin-synthase adenylyltransferase</fullName>
        <ecNumber evidence="8">2.7.7.80</ecNumber>
    </recommendedName>
    <alternativeName>
        <fullName evidence="12">MoaD protein adenylase</fullName>
    </alternativeName>
    <alternativeName>
        <fullName evidence="10">Molybdopterin-converting factor subunit 1 adenylase</fullName>
    </alternativeName>
    <alternativeName>
        <fullName evidence="11">Sulfur carrier protein MoaD adenylyltransferase</fullName>
    </alternativeName>
</protein>
<dbReference type="GO" id="GO:0005829">
    <property type="term" value="C:cytosol"/>
    <property type="evidence" value="ECO:0007669"/>
    <property type="project" value="TreeGrafter"/>
</dbReference>
<dbReference type="GO" id="GO:0008641">
    <property type="term" value="F:ubiquitin-like modifier activating enzyme activity"/>
    <property type="evidence" value="ECO:0007669"/>
    <property type="project" value="InterPro"/>
</dbReference>
<dbReference type="CDD" id="cd00757">
    <property type="entry name" value="ThiF_MoeB_HesA_family"/>
    <property type="match status" value="1"/>
</dbReference>
<dbReference type="GO" id="GO:0008146">
    <property type="term" value="F:sulfotransferase activity"/>
    <property type="evidence" value="ECO:0007669"/>
    <property type="project" value="TreeGrafter"/>
</dbReference>
<dbReference type="FunFam" id="3.40.50.720:FF:000033">
    <property type="entry name" value="Adenylyltransferase and sulfurtransferase MOCS3"/>
    <property type="match status" value="1"/>
</dbReference>
<evidence type="ECO:0000256" key="1">
    <source>
        <dbReference type="ARBA" id="ARBA00009919"/>
    </source>
</evidence>
<dbReference type="Gene3D" id="3.40.50.720">
    <property type="entry name" value="NAD(P)-binding Rossmann-like Domain"/>
    <property type="match status" value="1"/>
</dbReference>
<dbReference type="SUPFAM" id="SSF69572">
    <property type="entry name" value="Activating enzymes of the ubiquitin-like proteins"/>
    <property type="match status" value="1"/>
</dbReference>
<comment type="similarity">
    <text evidence="1">Belongs to the HesA/MoeB/ThiF family.</text>
</comment>
<accession>A0A074KUU0</accession>
<dbReference type="PANTHER" id="PTHR10953:SF102">
    <property type="entry name" value="ADENYLYLTRANSFERASE AND SULFURTRANSFERASE MOCS3"/>
    <property type="match status" value="1"/>
</dbReference>
<reference evidence="14 15" key="1">
    <citation type="submission" date="2014-04" db="EMBL/GenBank/DDBJ databases">
        <title>Characterization and application of a salt tolerant electro-active bacterium.</title>
        <authorList>
            <person name="Yang L."/>
            <person name="Wei S."/>
            <person name="Tay Q.X.M."/>
        </authorList>
    </citation>
    <scope>NUCLEOTIDE SEQUENCE [LARGE SCALE GENOMIC DNA]</scope>
    <source>
        <strain evidence="14 15">LY1</strain>
    </source>
</reference>
<dbReference type="EC" id="2.7.7.80" evidence="8"/>
<evidence type="ECO:0000256" key="3">
    <source>
        <dbReference type="ARBA" id="ARBA00022741"/>
    </source>
</evidence>
<feature type="domain" description="THIF-type NAD/FAD binding fold" evidence="13">
    <location>
        <begin position="10"/>
        <end position="234"/>
    </location>
</feature>
<organism evidence="14 15">
    <name type="scientific">Anditalea andensis</name>
    <dbReference type="NCBI Taxonomy" id="1048983"/>
    <lineage>
        <taxon>Bacteria</taxon>
        <taxon>Pseudomonadati</taxon>
        <taxon>Bacteroidota</taxon>
        <taxon>Cytophagia</taxon>
        <taxon>Cytophagales</taxon>
        <taxon>Cytophagaceae</taxon>
        <taxon>Anditalea</taxon>
    </lineage>
</organism>
<dbReference type="eggNOG" id="COG0476">
    <property type="taxonomic scope" value="Bacteria"/>
</dbReference>
<sequence length="235" mass="26245">MSDGDFIRFEKHLLLEEVGFDGQRLLKNAKVLVIGAGGLGCPITQYLASNGIGTLGIVDHDTIALSNLHRQILYTEKEVGLPKVQAAKEKLQAYYSEITLHIHEIKLTRENAALMIKDYDLIIDGSDNFATRYMVNDMCVQLDKPLVYGSILKFEGQVAVFNHQGGKNLRDIFPEPPNPEDVPSCSENGVLGTLPGIIGLLMAQEALKLILQLPVLHNEWVIFDTLQFQMRKIKF</sequence>
<evidence type="ECO:0000256" key="2">
    <source>
        <dbReference type="ARBA" id="ARBA00022679"/>
    </source>
</evidence>
<gene>
    <name evidence="14" type="ORF">EL17_09495</name>
</gene>
<keyword evidence="3" id="KW-0547">Nucleotide-binding</keyword>
<evidence type="ECO:0000259" key="13">
    <source>
        <dbReference type="Pfam" id="PF00899"/>
    </source>
</evidence>
<dbReference type="InterPro" id="IPR045886">
    <property type="entry name" value="ThiF/MoeB/HesA"/>
</dbReference>
<dbReference type="STRING" id="1048983.EL17_09495"/>
<dbReference type="InterPro" id="IPR000594">
    <property type="entry name" value="ThiF_NAD_FAD-bd"/>
</dbReference>
<evidence type="ECO:0000256" key="8">
    <source>
        <dbReference type="ARBA" id="ARBA00066884"/>
    </source>
</evidence>
<keyword evidence="4" id="KW-0067">ATP-binding</keyword>
<evidence type="ECO:0000256" key="11">
    <source>
        <dbReference type="ARBA" id="ARBA00075328"/>
    </source>
</evidence>
<evidence type="ECO:0000256" key="12">
    <source>
        <dbReference type="ARBA" id="ARBA00078531"/>
    </source>
</evidence>
<dbReference type="InterPro" id="IPR035985">
    <property type="entry name" value="Ubiquitin-activating_enz"/>
</dbReference>
<keyword evidence="15" id="KW-1185">Reference proteome</keyword>
<comment type="catalytic activity">
    <reaction evidence="5">
        <text>[molybdopterin-synthase sulfur-carrier protein]-C-terminal Gly-Gly + ATP + H(+) = [molybdopterin-synthase sulfur-carrier protein]-C-terminal Gly-Gly-AMP + diphosphate</text>
        <dbReference type="Rhea" id="RHEA:43616"/>
        <dbReference type="Rhea" id="RHEA-COMP:12159"/>
        <dbReference type="Rhea" id="RHEA-COMP:12202"/>
        <dbReference type="ChEBI" id="CHEBI:15378"/>
        <dbReference type="ChEBI" id="CHEBI:30616"/>
        <dbReference type="ChEBI" id="CHEBI:33019"/>
        <dbReference type="ChEBI" id="CHEBI:90618"/>
        <dbReference type="ChEBI" id="CHEBI:90778"/>
        <dbReference type="EC" id="2.7.7.80"/>
    </reaction>
</comment>
<comment type="caution">
    <text evidence="14">The sequence shown here is derived from an EMBL/GenBank/DDBJ whole genome shotgun (WGS) entry which is preliminary data.</text>
</comment>
<dbReference type="AlphaFoldDB" id="A0A074KUU0"/>
<evidence type="ECO:0000313" key="14">
    <source>
        <dbReference type="EMBL" id="KEO73741.1"/>
    </source>
</evidence>
<dbReference type="Proteomes" id="UP000027821">
    <property type="component" value="Unassembled WGS sequence"/>
</dbReference>
<dbReference type="PANTHER" id="PTHR10953">
    <property type="entry name" value="UBIQUITIN-ACTIVATING ENZYME E1"/>
    <property type="match status" value="1"/>
</dbReference>
<evidence type="ECO:0000256" key="6">
    <source>
        <dbReference type="ARBA" id="ARBA00055169"/>
    </source>
</evidence>
<dbReference type="Pfam" id="PF00899">
    <property type="entry name" value="ThiF"/>
    <property type="match status" value="1"/>
</dbReference>
<name>A0A074KUU0_9BACT</name>
<evidence type="ECO:0000256" key="10">
    <source>
        <dbReference type="ARBA" id="ARBA00075110"/>
    </source>
</evidence>
<evidence type="ECO:0000256" key="7">
    <source>
        <dbReference type="ARBA" id="ARBA00063809"/>
    </source>
</evidence>
<comment type="subunit">
    <text evidence="7">Homodimer. Forms a stable heterotetrameric complex of 2 MoeB and 2 MoaD during adenylation of MoaD.</text>
</comment>
<proteinExistence type="inferred from homology"/>
<evidence type="ECO:0000256" key="5">
    <source>
        <dbReference type="ARBA" id="ARBA00052218"/>
    </source>
</evidence>
<keyword evidence="2" id="KW-0808">Transferase</keyword>
<evidence type="ECO:0000256" key="9">
    <source>
        <dbReference type="ARBA" id="ARBA00073635"/>
    </source>
</evidence>
<dbReference type="GO" id="GO:0004792">
    <property type="term" value="F:thiosulfate-cyanide sulfurtransferase activity"/>
    <property type="evidence" value="ECO:0007669"/>
    <property type="project" value="TreeGrafter"/>
</dbReference>
<evidence type="ECO:0000256" key="4">
    <source>
        <dbReference type="ARBA" id="ARBA00022840"/>
    </source>
</evidence>
<dbReference type="EMBL" id="JMIH01000018">
    <property type="protein sequence ID" value="KEO73741.1"/>
    <property type="molecule type" value="Genomic_DNA"/>
</dbReference>
<dbReference type="GO" id="GO:0061605">
    <property type="term" value="F:molybdopterin-synthase adenylyltransferase activity"/>
    <property type="evidence" value="ECO:0007669"/>
    <property type="project" value="UniProtKB-EC"/>
</dbReference>
<comment type="function">
    <text evidence="6">Catalyzes the adenylation by ATP of the carboxyl group of the C-terminal glycine of sulfur carrier protein MoaD.</text>
</comment>
<evidence type="ECO:0000313" key="15">
    <source>
        <dbReference type="Proteomes" id="UP000027821"/>
    </source>
</evidence>
<dbReference type="GO" id="GO:0005524">
    <property type="term" value="F:ATP binding"/>
    <property type="evidence" value="ECO:0007669"/>
    <property type="project" value="UniProtKB-KW"/>
</dbReference>